<dbReference type="SMART" id="SM00225">
    <property type="entry name" value="BTB"/>
    <property type="match status" value="1"/>
</dbReference>
<feature type="domain" description="BTB" evidence="1">
    <location>
        <begin position="52"/>
        <end position="115"/>
    </location>
</feature>
<evidence type="ECO:0000313" key="2">
    <source>
        <dbReference type="EMBL" id="RHY11921.1"/>
    </source>
</evidence>
<evidence type="ECO:0000259" key="1">
    <source>
        <dbReference type="PROSITE" id="PS50097"/>
    </source>
</evidence>
<dbReference type="InterPro" id="IPR011333">
    <property type="entry name" value="SKP1/BTB/POZ_sf"/>
</dbReference>
<dbReference type="EMBL" id="QUTA01005838">
    <property type="protein sequence ID" value="RHY13835.1"/>
    <property type="molecule type" value="Genomic_DNA"/>
</dbReference>
<evidence type="ECO:0000313" key="5">
    <source>
        <dbReference type="Proteomes" id="UP000266239"/>
    </source>
</evidence>
<protein>
    <recommendedName>
        <fullName evidence="1">BTB domain-containing protein</fullName>
    </recommendedName>
</protein>
<dbReference type="Proteomes" id="UP000265427">
    <property type="component" value="Unassembled WGS sequence"/>
</dbReference>
<dbReference type="GO" id="GO:0051260">
    <property type="term" value="P:protein homooligomerization"/>
    <property type="evidence" value="ECO:0007669"/>
    <property type="project" value="InterPro"/>
</dbReference>
<dbReference type="InterPro" id="IPR043136">
    <property type="entry name" value="B30.2/SPRY_sf"/>
</dbReference>
<dbReference type="Gene3D" id="3.30.710.10">
    <property type="entry name" value="Potassium Channel Kv1.1, Chain A"/>
    <property type="match status" value="1"/>
</dbReference>
<organism evidence="3 5">
    <name type="scientific">Aphanomyces astaci</name>
    <name type="common">Crayfish plague agent</name>
    <dbReference type="NCBI Taxonomy" id="112090"/>
    <lineage>
        <taxon>Eukaryota</taxon>
        <taxon>Sar</taxon>
        <taxon>Stramenopiles</taxon>
        <taxon>Oomycota</taxon>
        <taxon>Saprolegniomycetes</taxon>
        <taxon>Saprolegniales</taxon>
        <taxon>Verrucalvaceae</taxon>
        <taxon>Aphanomyces</taxon>
    </lineage>
</organism>
<sequence length="302" mass="33089">MTTSIESAGQVATAIRSALAHVDVETKSLEAKMAEWAELEARVQANINNHPNIVSLNVGGTTFETSKQTLLRGQDTYFHALLGSGQWTPDGDAAYFLDLDPHLFRRVLTFLRTGKEVSMEGLTNDERDELASMLEYLKLEKRPQPLPVPIVKPVEWDCQTHSPGMELTNHGKSIQGCASVSKWQCAAATNPLTGTFRVRVDSTRGEFRIALSPPGIDVSCTTSTIKCYMYASNGVVFNRNNQVAIVSALKAGDVVTMQRGPSRVNFSLNDGNIIAVMFVDSPSGMLFPVVFMRGQSKFTILD</sequence>
<comment type="caution">
    <text evidence="3">The sequence shown here is derived from an EMBL/GenBank/DDBJ whole genome shotgun (WGS) entry which is preliminary data.</text>
</comment>
<dbReference type="Pfam" id="PF02214">
    <property type="entry name" value="BTB_2"/>
    <property type="match status" value="1"/>
</dbReference>
<dbReference type="Gene3D" id="2.60.120.920">
    <property type="match status" value="1"/>
</dbReference>
<dbReference type="InterPro" id="IPR000210">
    <property type="entry name" value="BTB/POZ_dom"/>
</dbReference>
<dbReference type="InterPro" id="IPR003131">
    <property type="entry name" value="T1-type_BTB"/>
</dbReference>
<dbReference type="VEuPathDB" id="FungiDB:H257_18497"/>
<dbReference type="CDD" id="cd18316">
    <property type="entry name" value="BTB_POZ_KCTD-like"/>
    <property type="match status" value="1"/>
</dbReference>
<name>A0A397B5S3_APHAT</name>
<dbReference type="AlphaFoldDB" id="A0A397B5S3"/>
<gene>
    <name evidence="3" type="ORF">DYB25_007092</name>
    <name evidence="2" type="ORF">DYB36_013030</name>
</gene>
<dbReference type="PROSITE" id="PS50097">
    <property type="entry name" value="BTB"/>
    <property type="match status" value="1"/>
</dbReference>
<dbReference type="PANTHER" id="PTHR11145:SF8">
    <property type="entry name" value="RE57120P"/>
    <property type="match status" value="1"/>
</dbReference>
<dbReference type="EMBL" id="QUSZ01004951">
    <property type="protein sequence ID" value="RHY11921.1"/>
    <property type="molecule type" value="Genomic_DNA"/>
</dbReference>
<dbReference type="InterPro" id="IPR045068">
    <property type="entry name" value="BACURD1-3"/>
</dbReference>
<accession>A0A397B5S3</accession>
<evidence type="ECO:0000313" key="4">
    <source>
        <dbReference type="Proteomes" id="UP000265427"/>
    </source>
</evidence>
<dbReference type="PANTHER" id="PTHR11145">
    <property type="entry name" value="BTB/POZ DOMAIN-CONTAINING ADAPTER FOR CUL3-MEDIATED RHOA DEGRADATION PROTEIN FAMILY MEMBER"/>
    <property type="match status" value="1"/>
</dbReference>
<dbReference type="SUPFAM" id="SSF54695">
    <property type="entry name" value="POZ domain"/>
    <property type="match status" value="1"/>
</dbReference>
<evidence type="ECO:0000313" key="3">
    <source>
        <dbReference type="EMBL" id="RHY13835.1"/>
    </source>
</evidence>
<dbReference type="Proteomes" id="UP000266239">
    <property type="component" value="Unassembled WGS sequence"/>
</dbReference>
<reference evidence="4 5" key="1">
    <citation type="submission" date="2018-08" db="EMBL/GenBank/DDBJ databases">
        <title>Aphanomyces genome sequencing and annotation.</title>
        <authorList>
            <person name="Minardi D."/>
            <person name="Oidtmann B."/>
            <person name="Van Der Giezen M."/>
            <person name="Studholme D.J."/>
        </authorList>
    </citation>
    <scope>NUCLEOTIDE SEQUENCE [LARGE SCALE GENOMIC DNA]</scope>
    <source>
        <strain evidence="2 4">Kv</strain>
        <strain evidence="3 5">Yx</strain>
    </source>
</reference>
<proteinExistence type="predicted"/>